<dbReference type="AlphaFoldDB" id="A0AAN9NJZ0"/>
<keyword evidence="2" id="KW-1185">Reference proteome</keyword>
<sequence>MLESSQRIHSSLNPNPCFPKLSFPNLSFNFRFPNLTALLYAGASCFEIRRLFFLLFASGFKFFFRSCAWNLARAWSWHEAVKGRQASNFARAWNPEPSFLFIFRFCSIGARGPASGGSFFLRQLPLLIEVQSWSGGYRRSHGDQMKGILLWWKERRGRRKRKRGNFGLWEVN</sequence>
<dbReference type="EMBL" id="JAYMYR010000003">
    <property type="protein sequence ID" value="KAK7371979.1"/>
    <property type="molecule type" value="Genomic_DNA"/>
</dbReference>
<name>A0AAN9NJZ0_PHACN</name>
<comment type="caution">
    <text evidence="1">The sequence shown here is derived from an EMBL/GenBank/DDBJ whole genome shotgun (WGS) entry which is preliminary data.</text>
</comment>
<gene>
    <name evidence="1" type="ORF">VNO80_05346</name>
</gene>
<reference evidence="1 2" key="1">
    <citation type="submission" date="2024-01" db="EMBL/GenBank/DDBJ databases">
        <title>The genomes of 5 underutilized Papilionoideae crops provide insights into root nodulation and disease resistanc.</title>
        <authorList>
            <person name="Jiang F."/>
        </authorList>
    </citation>
    <scope>NUCLEOTIDE SEQUENCE [LARGE SCALE GENOMIC DNA]</scope>
    <source>
        <strain evidence="1">JINMINGXINNONG_FW02</strain>
        <tissue evidence="1">Leaves</tissue>
    </source>
</reference>
<proteinExistence type="predicted"/>
<dbReference type="Proteomes" id="UP001374584">
    <property type="component" value="Unassembled WGS sequence"/>
</dbReference>
<evidence type="ECO:0000313" key="2">
    <source>
        <dbReference type="Proteomes" id="UP001374584"/>
    </source>
</evidence>
<evidence type="ECO:0000313" key="1">
    <source>
        <dbReference type="EMBL" id="KAK7371979.1"/>
    </source>
</evidence>
<accession>A0AAN9NJZ0</accession>
<organism evidence="1 2">
    <name type="scientific">Phaseolus coccineus</name>
    <name type="common">Scarlet runner bean</name>
    <name type="synonym">Phaseolus multiflorus</name>
    <dbReference type="NCBI Taxonomy" id="3886"/>
    <lineage>
        <taxon>Eukaryota</taxon>
        <taxon>Viridiplantae</taxon>
        <taxon>Streptophyta</taxon>
        <taxon>Embryophyta</taxon>
        <taxon>Tracheophyta</taxon>
        <taxon>Spermatophyta</taxon>
        <taxon>Magnoliopsida</taxon>
        <taxon>eudicotyledons</taxon>
        <taxon>Gunneridae</taxon>
        <taxon>Pentapetalae</taxon>
        <taxon>rosids</taxon>
        <taxon>fabids</taxon>
        <taxon>Fabales</taxon>
        <taxon>Fabaceae</taxon>
        <taxon>Papilionoideae</taxon>
        <taxon>50 kb inversion clade</taxon>
        <taxon>NPAAA clade</taxon>
        <taxon>indigoferoid/millettioid clade</taxon>
        <taxon>Phaseoleae</taxon>
        <taxon>Phaseolus</taxon>
    </lineage>
</organism>
<protein>
    <submittedName>
        <fullName evidence="1">Uncharacterized protein</fullName>
    </submittedName>
</protein>